<dbReference type="InterPro" id="IPR003439">
    <property type="entry name" value="ABC_transporter-like_ATP-bd"/>
</dbReference>
<keyword evidence="14" id="KW-1185">Reference proteome</keyword>
<dbReference type="InterPro" id="IPR011527">
    <property type="entry name" value="ABC1_TM_dom"/>
</dbReference>
<dbReference type="GO" id="GO:0016887">
    <property type="term" value="F:ATP hydrolysis activity"/>
    <property type="evidence" value="ECO:0007669"/>
    <property type="project" value="InterPro"/>
</dbReference>
<comment type="similarity">
    <text evidence="2">Belongs to the ABC transporter superfamily. ABCB family. Multidrug resistance exporter (TC 3.A.1.201) subfamily.</text>
</comment>
<feature type="transmembrane region" description="Helical" evidence="10">
    <location>
        <begin position="314"/>
        <end position="335"/>
    </location>
</feature>
<name>A0A1V6Y8Z4_PENNA</name>
<keyword evidence="6 10" id="KW-1133">Transmembrane helix</keyword>
<dbReference type="SMART" id="SM00382">
    <property type="entry name" value="AAA"/>
    <property type="match status" value="2"/>
</dbReference>
<evidence type="ECO:0000256" key="3">
    <source>
        <dbReference type="ARBA" id="ARBA00022692"/>
    </source>
</evidence>
<feature type="region of interest" description="Disordered" evidence="9">
    <location>
        <begin position="628"/>
        <end position="667"/>
    </location>
</feature>
<dbReference type="GO" id="GO:0005524">
    <property type="term" value="F:ATP binding"/>
    <property type="evidence" value="ECO:0007669"/>
    <property type="project" value="UniProtKB-KW"/>
</dbReference>
<feature type="domain" description="ABC transmembrane type-1" evidence="12">
    <location>
        <begin position="54"/>
        <end position="336"/>
    </location>
</feature>
<comment type="subcellular location">
    <subcellularLocation>
        <location evidence="1">Membrane</location>
        <topology evidence="1">Multi-pass membrane protein</topology>
    </subcellularLocation>
</comment>
<dbReference type="CDD" id="cd18577">
    <property type="entry name" value="ABC_6TM_Pgp_ABCB1_D1_like"/>
    <property type="match status" value="1"/>
</dbReference>
<dbReference type="InterPro" id="IPR036640">
    <property type="entry name" value="ABC1_TM_sf"/>
</dbReference>
<evidence type="ECO:0000256" key="1">
    <source>
        <dbReference type="ARBA" id="ARBA00004141"/>
    </source>
</evidence>
<sequence>MFNRPSPFESDSFSMASISEQEILTQQIATPIIKINYLQLFRYATKKDWFIIGVSFLAAIIAGAITTMPALLTGLLIGSIQASWSGGSSQDTSNSELTRFTIYFVYLFLGEIVSCYIANIGFIRTGIILSSRIRERYLAALLSQNIAFFDNIGAGEISTHITADANLIRDGISEKVSVAVQCSASVVAAFVISFMRDWRLTLILASSLICIALVFAAAGIMLTKYRQQWLGETAESGTIVEEVFSSIRTVVGLNAQSELVARYDGCLAKAERFANNARLISGALLGAVFAVIYLAIGLGFWMGSRFLVAGTSSYVDILTIILATVTGIACLGGIVPPLQVFTIATAAGSRLYSTIDRKPPGTANRFSEGRLDSVLGHIELQNVRHIYPSRPDIVVLDNLSLDIEPGKTTAIVGPSGSGKSTIIELLERFYDPVSGNILLDGHNLSELSPNWLRQQISLVQQSPTLFATTIFENIRYGLVGTSDENASKEDIENIVYGATRLANAHDFISKLPDGYDTLVGEAGVLLSGGQKQRIAIARALISNPRILLLDEATSALDSTSESIVQAAIEKASQGRTTIVVAHRLSTVKSADKIIVLSGGQLVEQGTHDFLQGLNGVYSRLAKSQAVNLSERKSPNDDDSLGVPIPHTKSVSVETEKEPPPLAGSGSPLFDTVHKGADALESLDRPRHQYSMQTLLRFVNSFHKDTMTLVSMGFLASIQTGAGAPIQAVFLAKCLVALARPSAEFPQLRSETNIWAGMHVVLAFVQFFAYSAQASALGKCTERLIRRLGDLSFRALLDKDMSFFDMEEHGVGALVSFLGTEPASMAGMGCYAIGNYIMALTTLIGAIATSIAVGWKLGLVGAATVPVLLMCGFLRFRVMAQLEAHLRQVYQETASLASEAVSAIRTVLSLNRESKVAGVFHDKLAEQDSKSIRSSLTSSGLFAFSQSAPLLCTALGLWYGGTLVISGEYGLFQFILSFAAVNICGDAAGSIFSSSPDLAKAKLSATRLKGLLDRQPQRPLELAGPPPHLQGTIEFRNVHFSYPTRPDRQILNGLDLTVHKGKYIALVGPSGCGKSTIVALLERFYHPLAGLVTMDGLDLSSMDMSAYRNQVALVNQEPTLFQGTIRDNLLLGLDASKYSQEELETICKDANILDFIHSLPLGFNTMCGGKGNNFSGGQKQRLAIARALLRRPSVLLLDEVTSALDSESQSVVQAALDQAAKQRTTVAIAHRLSAVQNADLICFLEDGVIVESGTHAELIRRRGHYFAMLSLQNLEK</sequence>
<evidence type="ECO:0000259" key="11">
    <source>
        <dbReference type="PROSITE" id="PS50893"/>
    </source>
</evidence>
<dbReference type="Pfam" id="PF00664">
    <property type="entry name" value="ABC_membrane"/>
    <property type="match status" value="2"/>
</dbReference>
<gene>
    <name evidence="13" type="ORF">PENNAL_c0030G08592</name>
</gene>
<evidence type="ECO:0000313" key="14">
    <source>
        <dbReference type="Proteomes" id="UP000191691"/>
    </source>
</evidence>
<feature type="transmembrane region" description="Helical" evidence="10">
    <location>
        <begin position="939"/>
        <end position="958"/>
    </location>
</feature>
<accession>A0A1V6Y8Z4</accession>
<dbReference type="InterPro" id="IPR017871">
    <property type="entry name" value="ABC_transporter-like_CS"/>
</dbReference>
<dbReference type="PROSITE" id="PS50893">
    <property type="entry name" value="ABC_TRANSPORTER_2"/>
    <property type="match status" value="2"/>
</dbReference>
<feature type="transmembrane region" description="Helical" evidence="10">
    <location>
        <begin position="176"/>
        <end position="195"/>
    </location>
</feature>
<dbReference type="PANTHER" id="PTHR43394:SF1">
    <property type="entry name" value="ATP-BINDING CASSETTE SUB-FAMILY B MEMBER 10, MITOCHONDRIAL"/>
    <property type="match status" value="1"/>
</dbReference>
<dbReference type="Proteomes" id="UP000191691">
    <property type="component" value="Unassembled WGS sequence"/>
</dbReference>
<feature type="transmembrane region" description="Helical" evidence="10">
    <location>
        <begin position="201"/>
        <end position="222"/>
    </location>
</feature>
<proteinExistence type="inferred from homology"/>
<keyword evidence="3 10" id="KW-0812">Transmembrane</keyword>
<dbReference type="FunFam" id="3.40.50.300:FF:000913">
    <property type="entry name" value="ABC multidrug transporter SitT"/>
    <property type="match status" value="1"/>
</dbReference>
<dbReference type="FunFam" id="3.40.50.300:FF:000251">
    <property type="entry name" value="ABC transporter B family member 19"/>
    <property type="match status" value="1"/>
</dbReference>
<comment type="caution">
    <text evidence="13">The sequence shown here is derived from an EMBL/GenBank/DDBJ whole genome shotgun (WGS) entry which is preliminary data.</text>
</comment>
<evidence type="ECO:0000256" key="4">
    <source>
        <dbReference type="ARBA" id="ARBA00022741"/>
    </source>
</evidence>
<feature type="transmembrane region" description="Helical" evidence="10">
    <location>
        <begin position="49"/>
        <end position="80"/>
    </location>
</feature>
<evidence type="ECO:0000256" key="7">
    <source>
        <dbReference type="ARBA" id="ARBA00023136"/>
    </source>
</evidence>
<dbReference type="SUPFAM" id="SSF90123">
    <property type="entry name" value="ABC transporter transmembrane region"/>
    <property type="match status" value="2"/>
</dbReference>
<dbReference type="Gene3D" id="1.20.1560.10">
    <property type="entry name" value="ABC transporter type 1, transmembrane domain"/>
    <property type="match status" value="1"/>
</dbReference>
<dbReference type="PROSITE" id="PS00211">
    <property type="entry name" value="ABC_TRANSPORTER_1"/>
    <property type="match status" value="2"/>
</dbReference>
<dbReference type="InterPro" id="IPR003593">
    <property type="entry name" value="AAA+_ATPase"/>
</dbReference>
<keyword evidence="4" id="KW-0547">Nucleotide-binding</keyword>
<dbReference type="InterPro" id="IPR027417">
    <property type="entry name" value="P-loop_NTPase"/>
</dbReference>
<keyword evidence="7 10" id="KW-0472">Membrane</keyword>
<evidence type="ECO:0000256" key="10">
    <source>
        <dbReference type="SAM" id="Phobius"/>
    </source>
</evidence>
<evidence type="ECO:0000256" key="9">
    <source>
        <dbReference type="SAM" id="MobiDB-lite"/>
    </source>
</evidence>
<dbReference type="OMA" id="FFDMEEH"/>
<dbReference type="Gene3D" id="3.40.50.300">
    <property type="entry name" value="P-loop containing nucleotide triphosphate hydrolases"/>
    <property type="match status" value="2"/>
</dbReference>
<evidence type="ECO:0000256" key="6">
    <source>
        <dbReference type="ARBA" id="ARBA00022989"/>
    </source>
</evidence>
<dbReference type="GO" id="GO:0005743">
    <property type="term" value="C:mitochondrial inner membrane"/>
    <property type="evidence" value="ECO:0007669"/>
    <property type="project" value="TreeGrafter"/>
</dbReference>
<dbReference type="GO" id="GO:0015421">
    <property type="term" value="F:ABC-type oligopeptide transporter activity"/>
    <property type="evidence" value="ECO:0007669"/>
    <property type="project" value="TreeGrafter"/>
</dbReference>
<organism evidence="13 14">
    <name type="scientific">Penicillium nalgiovense</name>
    <dbReference type="NCBI Taxonomy" id="60175"/>
    <lineage>
        <taxon>Eukaryota</taxon>
        <taxon>Fungi</taxon>
        <taxon>Dikarya</taxon>
        <taxon>Ascomycota</taxon>
        <taxon>Pezizomycotina</taxon>
        <taxon>Eurotiomycetes</taxon>
        <taxon>Eurotiomycetidae</taxon>
        <taxon>Eurotiales</taxon>
        <taxon>Aspergillaceae</taxon>
        <taxon>Penicillium</taxon>
    </lineage>
</organism>
<keyword evidence="5" id="KW-0067">ATP-binding</keyword>
<dbReference type="PANTHER" id="PTHR43394">
    <property type="entry name" value="ATP-DEPENDENT PERMEASE MDL1, MITOCHONDRIAL"/>
    <property type="match status" value="1"/>
</dbReference>
<dbReference type="InterPro" id="IPR039421">
    <property type="entry name" value="Type_1_exporter"/>
</dbReference>
<feature type="domain" description="ABC transporter" evidence="11">
    <location>
        <begin position="1032"/>
        <end position="1270"/>
    </location>
</feature>
<feature type="transmembrane region" description="Helical" evidence="10">
    <location>
        <begin position="858"/>
        <end position="877"/>
    </location>
</feature>
<dbReference type="CDD" id="cd03249">
    <property type="entry name" value="ABC_MTABC3_MDL1_MDL2"/>
    <property type="match status" value="2"/>
</dbReference>
<evidence type="ECO:0000256" key="8">
    <source>
        <dbReference type="ARBA" id="ARBA00049740"/>
    </source>
</evidence>
<dbReference type="STRING" id="60175.A0A1V6Y8Z4"/>
<protein>
    <recommendedName>
        <fullName evidence="8">ABC multidrug transporter MDR2</fullName>
    </recommendedName>
</protein>
<dbReference type="CDD" id="cd18578">
    <property type="entry name" value="ABC_6TM_Pgp_ABCB1_D2_like"/>
    <property type="match status" value="1"/>
</dbReference>
<dbReference type="Pfam" id="PF00005">
    <property type="entry name" value="ABC_tran"/>
    <property type="match status" value="2"/>
</dbReference>
<evidence type="ECO:0000259" key="12">
    <source>
        <dbReference type="PROSITE" id="PS50929"/>
    </source>
</evidence>
<feature type="transmembrane region" description="Helical" evidence="10">
    <location>
        <begin position="832"/>
        <end position="852"/>
    </location>
</feature>
<feature type="transmembrane region" description="Helical" evidence="10">
    <location>
        <begin position="279"/>
        <end position="302"/>
    </location>
</feature>
<evidence type="ECO:0000256" key="2">
    <source>
        <dbReference type="ARBA" id="ARBA00007577"/>
    </source>
</evidence>
<dbReference type="PROSITE" id="PS50929">
    <property type="entry name" value="ABC_TM1F"/>
    <property type="match status" value="2"/>
</dbReference>
<reference evidence="14" key="1">
    <citation type="journal article" date="2017" name="Nat. Microbiol.">
        <title>Global analysis of biosynthetic gene clusters reveals vast potential of secondary metabolite production in Penicillium species.</title>
        <authorList>
            <person name="Nielsen J.C."/>
            <person name="Grijseels S."/>
            <person name="Prigent S."/>
            <person name="Ji B."/>
            <person name="Dainat J."/>
            <person name="Nielsen K.F."/>
            <person name="Frisvad J.C."/>
            <person name="Workman M."/>
            <person name="Nielsen J."/>
        </authorList>
    </citation>
    <scope>NUCLEOTIDE SEQUENCE [LARGE SCALE GENOMIC DNA]</scope>
    <source>
        <strain evidence="14">IBT 13039</strain>
    </source>
</reference>
<evidence type="ECO:0000256" key="5">
    <source>
        <dbReference type="ARBA" id="ARBA00022840"/>
    </source>
</evidence>
<dbReference type="EMBL" id="MOOB01000030">
    <property type="protein sequence ID" value="OQE83835.1"/>
    <property type="molecule type" value="Genomic_DNA"/>
</dbReference>
<dbReference type="AlphaFoldDB" id="A0A1V6Y8Z4"/>
<feature type="transmembrane region" description="Helical" evidence="10">
    <location>
        <begin position="100"/>
        <end position="123"/>
    </location>
</feature>
<dbReference type="SUPFAM" id="SSF52540">
    <property type="entry name" value="P-loop containing nucleoside triphosphate hydrolases"/>
    <property type="match status" value="2"/>
</dbReference>
<evidence type="ECO:0000313" key="13">
    <source>
        <dbReference type="EMBL" id="OQE83835.1"/>
    </source>
</evidence>
<dbReference type="GO" id="GO:0090374">
    <property type="term" value="P:oligopeptide export from mitochondrion"/>
    <property type="evidence" value="ECO:0007669"/>
    <property type="project" value="TreeGrafter"/>
</dbReference>
<feature type="domain" description="ABC transporter" evidence="11">
    <location>
        <begin position="378"/>
        <end position="623"/>
    </location>
</feature>
<feature type="domain" description="ABC transmembrane type-1" evidence="12">
    <location>
        <begin position="712"/>
        <end position="999"/>
    </location>
</feature>